<dbReference type="NCBIfam" id="NF006847">
    <property type="entry name" value="PRK09358.1-2"/>
    <property type="match status" value="1"/>
</dbReference>
<dbReference type="Proteomes" id="UP000003179">
    <property type="component" value="Unassembled WGS sequence"/>
</dbReference>
<protein>
    <recommendedName>
        <fullName evidence="3">adenosine deaminase</fullName>
        <ecNumber evidence="3">3.5.4.4</ecNumber>
    </recommendedName>
</protein>
<dbReference type="Pfam" id="PF00962">
    <property type="entry name" value="A_deaminase"/>
    <property type="match status" value="1"/>
</dbReference>
<keyword evidence="4" id="KW-0479">Metal-binding</keyword>
<evidence type="ECO:0000313" key="9">
    <source>
        <dbReference type="Proteomes" id="UP000003179"/>
    </source>
</evidence>
<comment type="caution">
    <text evidence="8">The sequence shown here is derived from an EMBL/GenBank/DDBJ whole genome shotgun (WGS) entry which is preliminary data.</text>
</comment>
<keyword evidence="5 8" id="KW-0378">Hydrolase</keyword>
<comment type="similarity">
    <text evidence="2">Belongs to the metallo-dependent hydrolases superfamily. Adenosine and AMP deaminases family.</text>
</comment>
<evidence type="ECO:0000313" key="8">
    <source>
        <dbReference type="EMBL" id="EFS92547.1"/>
    </source>
</evidence>
<comment type="cofactor">
    <cofactor evidence="1">
        <name>Zn(2+)</name>
        <dbReference type="ChEBI" id="CHEBI:29105"/>
    </cofactor>
</comment>
<dbReference type="SUPFAM" id="SSF51556">
    <property type="entry name" value="Metallo-dependent hydrolases"/>
    <property type="match status" value="1"/>
</dbReference>
<name>A0ABN0C5X0_9ACTN</name>
<keyword evidence="9" id="KW-1185">Reference proteome</keyword>
<evidence type="ECO:0000256" key="2">
    <source>
        <dbReference type="ARBA" id="ARBA00006676"/>
    </source>
</evidence>
<dbReference type="GO" id="GO:0016787">
    <property type="term" value="F:hydrolase activity"/>
    <property type="evidence" value="ECO:0007669"/>
    <property type="project" value="UniProtKB-KW"/>
</dbReference>
<dbReference type="InterPro" id="IPR001365">
    <property type="entry name" value="A_deaminase_dom"/>
</dbReference>
<reference evidence="8" key="1">
    <citation type="submission" date="2010-08" db="EMBL/GenBank/DDBJ databases">
        <authorList>
            <person name="Weinstock G."/>
            <person name="Sodergren E."/>
            <person name="Clifton S."/>
            <person name="Fulton L."/>
            <person name="Fulton B."/>
            <person name="Courtney L."/>
            <person name="Fronick C."/>
            <person name="Harrison M."/>
            <person name="Strong C."/>
            <person name="Farmer C."/>
            <person name="Delahaunty K."/>
            <person name="Markovic C."/>
            <person name="Hall O."/>
            <person name="Minx P."/>
            <person name="Tomlinson C."/>
            <person name="Mitreva M."/>
            <person name="Hou S."/>
            <person name="Chen J."/>
            <person name="Wollam A."/>
            <person name="Pepin K.H."/>
            <person name="Johnson M."/>
            <person name="Bhonagiri V."/>
            <person name="Zhang X."/>
            <person name="Suruliraj S."/>
            <person name="Warren W."/>
            <person name="Chinwalla A."/>
            <person name="Mardis E.R."/>
            <person name="Wilson R.K."/>
        </authorList>
    </citation>
    <scope>NUCLEOTIDE SEQUENCE [LARGE SCALE GENOMIC DNA]</scope>
    <source>
        <strain evidence="8">HL044PA1</strain>
    </source>
</reference>
<dbReference type="InterPro" id="IPR032466">
    <property type="entry name" value="Metal_Hydrolase"/>
</dbReference>
<keyword evidence="6" id="KW-0862">Zinc</keyword>
<dbReference type="EMBL" id="ADZU01000020">
    <property type="protein sequence ID" value="EFS92547.1"/>
    <property type="molecule type" value="Genomic_DNA"/>
</dbReference>
<evidence type="ECO:0000256" key="1">
    <source>
        <dbReference type="ARBA" id="ARBA00001947"/>
    </source>
</evidence>
<accession>A0ABN0C5X0</accession>
<dbReference type="EC" id="3.5.4.4" evidence="3"/>
<evidence type="ECO:0000256" key="3">
    <source>
        <dbReference type="ARBA" id="ARBA00012784"/>
    </source>
</evidence>
<evidence type="ECO:0000256" key="5">
    <source>
        <dbReference type="ARBA" id="ARBA00022801"/>
    </source>
</evidence>
<evidence type="ECO:0000256" key="4">
    <source>
        <dbReference type="ARBA" id="ARBA00022723"/>
    </source>
</evidence>
<organism evidence="8 9">
    <name type="scientific">Cutibacterium modestum HL044PA1</name>
    <dbReference type="NCBI Taxonomy" id="765109"/>
    <lineage>
        <taxon>Bacteria</taxon>
        <taxon>Bacillati</taxon>
        <taxon>Actinomycetota</taxon>
        <taxon>Actinomycetes</taxon>
        <taxon>Propionibacteriales</taxon>
        <taxon>Propionibacteriaceae</taxon>
        <taxon>Cutibacterium</taxon>
        <taxon>Cutibacterium modestum</taxon>
    </lineage>
</organism>
<evidence type="ECO:0000259" key="7">
    <source>
        <dbReference type="Pfam" id="PF00962"/>
    </source>
</evidence>
<dbReference type="PANTHER" id="PTHR11409:SF43">
    <property type="entry name" value="ADENOSINE DEAMINASE"/>
    <property type="match status" value="1"/>
</dbReference>
<dbReference type="InterPro" id="IPR006330">
    <property type="entry name" value="Ado/ade_deaminase"/>
</dbReference>
<evidence type="ECO:0000256" key="6">
    <source>
        <dbReference type="ARBA" id="ARBA00022833"/>
    </source>
</evidence>
<gene>
    <name evidence="8" type="primary">add</name>
    <name evidence="8" type="ORF">HMPREF9607_01250</name>
</gene>
<dbReference type="PANTHER" id="PTHR11409">
    <property type="entry name" value="ADENOSINE DEAMINASE"/>
    <property type="match status" value="1"/>
</dbReference>
<dbReference type="Gene3D" id="3.20.20.140">
    <property type="entry name" value="Metal-dependent hydrolases"/>
    <property type="match status" value="1"/>
</dbReference>
<feature type="domain" description="Adenosine deaminase" evidence="7">
    <location>
        <begin position="23"/>
        <end position="350"/>
    </location>
</feature>
<proteinExistence type="inferred from homology"/>
<sequence>MLLLRYDADRLQRMDPAEAMNLPKVVLHDHLDGGLRPATVLELAAQRGRRVPAQTSEGLADWFFESADSGALARYLDTFTETVSLMQDADSLRRIAREFVIDMAADGIIYAETRWAPQQHVTGRLTAATATEAVQAGLVEGMETASRSGKTIIARQILCLMRHLDVPEDVVDLAVNHVPGVVGVDIAGPEDGFPLAPFTNALTRVQRAGIHLTVHAGEAAGSESILDALDHGAERLGHGVRIVQDRDESGWGPTARRVLSDHVPLEVCPTSNTQTGICRKVAEHPLSTLWPAGFNVTVSCDNRLMSRTTTSREISLVSQILNWDRDDALTVQRNALQAAFCSREDKQSLVPLLA</sequence>
<dbReference type="NCBIfam" id="TIGR01430">
    <property type="entry name" value="aden_deam"/>
    <property type="match status" value="1"/>
</dbReference>